<sequence>ECVANEEGQLLEEVAAILASSSARKKKLVMRTSFDRCEIRISFLYTCTSYVQTAVDSLRASAADRTSNLQKEMSTASDFTCRIKEQWKAHMEESENHYIEDTAAVESGRNAIEEGLRSW</sequence>
<gene>
    <name evidence="1" type="ORF">B296_00039497</name>
</gene>
<evidence type="ECO:0000313" key="1">
    <source>
        <dbReference type="EMBL" id="RRT51788.1"/>
    </source>
</evidence>
<proteinExistence type="predicted"/>
<dbReference type="EMBL" id="AMZH03012033">
    <property type="protein sequence ID" value="RRT51788.1"/>
    <property type="molecule type" value="Genomic_DNA"/>
</dbReference>
<name>A0A426YJ81_ENSVE</name>
<evidence type="ECO:0000313" key="2">
    <source>
        <dbReference type="Proteomes" id="UP000287651"/>
    </source>
</evidence>
<organism evidence="1 2">
    <name type="scientific">Ensete ventricosum</name>
    <name type="common">Abyssinian banana</name>
    <name type="synonym">Musa ensete</name>
    <dbReference type="NCBI Taxonomy" id="4639"/>
    <lineage>
        <taxon>Eukaryota</taxon>
        <taxon>Viridiplantae</taxon>
        <taxon>Streptophyta</taxon>
        <taxon>Embryophyta</taxon>
        <taxon>Tracheophyta</taxon>
        <taxon>Spermatophyta</taxon>
        <taxon>Magnoliopsida</taxon>
        <taxon>Liliopsida</taxon>
        <taxon>Zingiberales</taxon>
        <taxon>Musaceae</taxon>
        <taxon>Ensete</taxon>
    </lineage>
</organism>
<comment type="caution">
    <text evidence="1">The sequence shown here is derived from an EMBL/GenBank/DDBJ whole genome shotgun (WGS) entry which is preliminary data.</text>
</comment>
<dbReference type="AlphaFoldDB" id="A0A426YJ81"/>
<accession>A0A426YJ81</accession>
<dbReference type="Proteomes" id="UP000287651">
    <property type="component" value="Unassembled WGS sequence"/>
</dbReference>
<reference evidence="1 2" key="1">
    <citation type="journal article" date="2014" name="Agronomy (Basel)">
        <title>A Draft Genome Sequence for Ensete ventricosum, the Drought-Tolerant Tree Against Hunger.</title>
        <authorList>
            <person name="Harrison J."/>
            <person name="Moore K.A."/>
            <person name="Paszkiewicz K."/>
            <person name="Jones T."/>
            <person name="Grant M."/>
            <person name="Ambacheew D."/>
            <person name="Muzemil S."/>
            <person name="Studholme D.J."/>
        </authorList>
    </citation>
    <scope>NUCLEOTIDE SEQUENCE [LARGE SCALE GENOMIC DNA]</scope>
</reference>
<feature type="non-terminal residue" evidence="1">
    <location>
        <position position="1"/>
    </location>
</feature>
<protein>
    <submittedName>
        <fullName evidence="1">Uncharacterized protein</fullName>
    </submittedName>
</protein>